<evidence type="ECO:0000313" key="2">
    <source>
        <dbReference type="EMBL" id="MYM95066.1"/>
    </source>
</evidence>
<gene>
    <name evidence="2" type="ORF">GTP90_14450</name>
</gene>
<proteinExistence type="predicted"/>
<evidence type="ECO:0000259" key="1">
    <source>
        <dbReference type="Pfam" id="PF13391"/>
    </source>
</evidence>
<dbReference type="Pfam" id="PF13391">
    <property type="entry name" value="HNH_2"/>
    <property type="match status" value="1"/>
</dbReference>
<accession>A0A845GP54</accession>
<dbReference type="RefSeq" id="WP_161084213.1">
    <property type="nucleotide sequence ID" value="NZ_WWCX01000021.1"/>
</dbReference>
<sequence>MEFYWVNLGTTHKAVVDQRFLWAPLSPIGDHGRVVTRLHWDNVGHVVKGDLIFCCYDQRISFLAIARTDSYRGTRPLNASFNEWDSIGNRVDVDIIEIDRRIHRNEISSEFIERFDKRTEPSVFNNKATLNQIYMARLPADAGLFLLETVHQAGLFEQAAIESGEASQQRISQTTREALVQARIGQGKFRADLIQRWNGRCALTGLSNINLMVASHIDAWALCDNQARLDPDNGLLLAPHIDRLFDRGLITFEADGRLQMSGNLDDEARYIFALDRFRGIETLTSGNLAYLAKHRARFEFS</sequence>
<evidence type="ECO:0000313" key="3">
    <source>
        <dbReference type="Proteomes" id="UP000447355"/>
    </source>
</evidence>
<organism evidence="2 3">
    <name type="scientific">Duganella vulcania</name>
    <dbReference type="NCBI Taxonomy" id="2692166"/>
    <lineage>
        <taxon>Bacteria</taxon>
        <taxon>Pseudomonadati</taxon>
        <taxon>Pseudomonadota</taxon>
        <taxon>Betaproteobacteria</taxon>
        <taxon>Burkholderiales</taxon>
        <taxon>Oxalobacteraceae</taxon>
        <taxon>Telluria group</taxon>
        <taxon>Duganella</taxon>
    </lineage>
</organism>
<dbReference type="Proteomes" id="UP000447355">
    <property type="component" value="Unassembled WGS sequence"/>
</dbReference>
<protein>
    <recommendedName>
        <fullName evidence="1">HNH nuclease domain-containing protein</fullName>
    </recommendedName>
</protein>
<name>A0A845GP54_9BURK</name>
<reference evidence="2" key="1">
    <citation type="submission" date="2019-12" db="EMBL/GenBank/DDBJ databases">
        <title>Novel species isolated from a subtropical stream in China.</title>
        <authorList>
            <person name="Lu H."/>
        </authorList>
    </citation>
    <scope>NUCLEOTIDE SEQUENCE [LARGE SCALE GENOMIC DNA]</scope>
    <source>
        <strain evidence="2">FT81W</strain>
    </source>
</reference>
<dbReference type="EMBL" id="WWCX01000021">
    <property type="protein sequence ID" value="MYM95066.1"/>
    <property type="molecule type" value="Genomic_DNA"/>
</dbReference>
<comment type="caution">
    <text evidence="2">The sequence shown here is derived from an EMBL/GenBank/DDBJ whole genome shotgun (WGS) entry which is preliminary data.</text>
</comment>
<feature type="domain" description="HNH nuclease" evidence="1">
    <location>
        <begin position="201"/>
        <end position="253"/>
    </location>
</feature>
<dbReference type="AlphaFoldDB" id="A0A845GP54"/>
<dbReference type="InterPro" id="IPR003615">
    <property type="entry name" value="HNH_nuc"/>
</dbReference>